<accession>A0A841RGX6</accession>
<dbReference type="PANTHER" id="PTHR10695">
    <property type="entry name" value="DEPHOSPHO-COA KINASE-RELATED"/>
    <property type="match status" value="1"/>
</dbReference>
<dbReference type="SUPFAM" id="SSF52540">
    <property type="entry name" value="P-loop containing nucleoside triphosphate hydrolases"/>
    <property type="match status" value="1"/>
</dbReference>
<dbReference type="InterPro" id="IPR027417">
    <property type="entry name" value="P-loop_NTPase"/>
</dbReference>
<dbReference type="PANTHER" id="PTHR10695:SF46">
    <property type="entry name" value="BIFUNCTIONAL COENZYME A SYNTHASE-RELATED"/>
    <property type="match status" value="1"/>
</dbReference>
<dbReference type="GO" id="GO:0015937">
    <property type="term" value="P:coenzyme A biosynthetic process"/>
    <property type="evidence" value="ECO:0007669"/>
    <property type="project" value="UniProtKB-UniRule"/>
</dbReference>
<dbReference type="Gene3D" id="3.40.50.300">
    <property type="entry name" value="P-loop containing nucleotide triphosphate hydrolases"/>
    <property type="match status" value="1"/>
</dbReference>
<keyword evidence="4 5" id="KW-0173">Coenzyme A biosynthesis</keyword>
<dbReference type="NCBIfam" id="TIGR00152">
    <property type="entry name" value="dephospho-CoA kinase"/>
    <property type="match status" value="1"/>
</dbReference>
<comment type="caution">
    <text evidence="7">The sequence shown here is derived from an EMBL/GenBank/DDBJ whole genome shotgun (WGS) entry which is preliminary data.</text>
</comment>
<keyword evidence="5" id="KW-0963">Cytoplasm</keyword>
<keyword evidence="5 7" id="KW-0808">Transferase</keyword>
<evidence type="ECO:0000256" key="2">
    <source>
        <dbReference type="ARBA" id="ARBA00022741"/>
    </source>
</evidence>
<keyword evidence="2 5" id="KW-0547">Nucleotide-binding</keyword>
<comment type="pathway">
    <text evidence="5">Cofactor biosynthesis; coenzyme A biosynthesis; CoA from (R)-pantothenate: step 5/5.</text>
</comment>
<dbReference type="CDD" id="cd02022">
    <property type="entry name" value="DPCK"/>
    <property type="match status" value="1"/>
</dbReference>
<evidence type="ECO:0000256" key="4">
    <source>
        <dbReference type="ARBA" id="ARBA00022993"/>
    </source>
</evidence>
<keyword evidence="3 5" id="KW-0067">ATP-binding</keyword>
<protein>
    <recommendedName>
        <fullName evidence="5 6">Dephospho-CoA kinase</fullName>
        <ecNumber evidence="5 6">2.7.1.24</ecNumber>
    </recommendedName>
    <alternativeName>
        <fullName evidence="5">Dephosphocoenzyme A kinase</fullName>
    </alternativeName>
</protein>
<dbReference type="GO" id="GO:0005737">
    <property type="term" value="C:cytoplasm"/>
    <property type="evidence" value="ECO:0007669"/>
    <property type="project" value="UniProtKB-SubCell"/>
</dbReference>
<evidence type="ECO:0000256" key="5">
    <source>
        <dbReference type="HAMAP-Rule" id="MF_00376"/>
    </source>
</evidence>
<sequence length="194" mass="22000">MILGLAGKACSGKNSASRFLEERGFLSLDVDKLGHEALELRRDAVIESFGNQVANDDGTVNRKALGEIVFGDRKRMKELESITHPAVFEMVQSFLEENKGRNLVINAAILGPAGLDRLCDAVLWVEAPLIHRIIRAFKRDKNKISHIFSRIRLQRHLTVQHFFSGVDIYMVRNRGSLSDLKKQVDMFLSDYENF</sequence>
<comment type="similarity">
    <text evidence="1 5">Belongs to the CoaE family.</text>
</comment>
<comment type="subcellular location">
    <subcellularLocation>
        <location evidence="5">Cytoplasm</location>
    </subcellularLocation>
</comment>
<evidence type="ECO:0000313" key="7">
    <source>
        <dbReference type="EMBL" id="MBB6481572.1"/>
    </source>
</evidence>
<dbReference type="EMBL" id="JACHGJ010000007">
    <property type="protein sequence ID" value="MBB6481572.1"/>
    <property type="molecule type" value="Genomic_DNA"/>
</dbReference>
<evidence type="ECO:0000256" key="6">
    <source>
        <dbReference type="NCBIfam" id="TIGR00152"/>
    </source>
</evidence>
<comment type="function">
    <text evidence="5">Catalyzes the phosphorylation of the 3'-hydroxyl group of dephosphocoenzyme A to form coenzyme A.</text>
</comment>
<proteinExistence type="inferred from homology"/>
<dbReference type="UniPathway" id="UPA00241">
    <property type="reaction ID" value="UER00356"/>
</dbReference>
<gene>
    <name evidence="5" type="primary">coaE</name>
    <name evidence="7" type="ORF">HNR50_003252</name>
</gene>
<keyword evidence="8" id="KW-1185">Reference proteome</keyword>
<dbReference type="RefSeq" id="WP_184747812.1">
    <property type="nucleotide sequence ID" value="NZ_JACHGJ010000007.1"/>
</dbReference>
<dbReference type="InterPro" id="IPR001977">
    <property type="entry name" value="Depp_CoAkinase"/>
</dbReference>
<keyword evidence="5 7" id="KW-0418">Kinase</keyword>
<feature type="binding site" evidence="5">
    <location>
        <begin position="10"/>
        <end position="15"/>
    </location>
    <ligand>
        <name>ATP</name>
        <dbReference type="ChEBI" id="CHEBI:30616"/>
    </ligand>
</feature>
<evidence type="ECO:0000313" key="8">
    <source>
        <dbReference type="Proteomes" id="UP000587760"/>
    </source>
</evidence>
<dbReference type="HAMAP" id="MF_00376">
    <property type="entry name" value="Dephospho_CoA_kinase"/>
    <property type="match status" value="1"/>
</dbReference>
<dbReference type="GO" id="GO:0005524">
    <property type="term" value="F:ATP binding"/>
    <property type="evidence" value="ECO:0007669"/>
    <property type="project" value="UniProtKB-UniRule"/>
</dbReference>
<organism evidence="7 8">
    <name type="scientific">Spirochaeta isovalerica</name>
    <dbReference type="NCBI Taxonomy" id="150"/>
    <lineage>
        <taxon>Bacteria</taxon>
        <taxon>Pseudomonadati</taxon>
        <taxon>Spirochaetota</taxon>
        <taxon>Spirochaetia</taxon>
        <taxon>Spirochaetales</taxon>
        <taxon>Spirochaetaceae</taxon>
        <taxon>Spirochaeta</taxon>
    </lineage>
</organism>
<comment type="catalytic activity">
    <reaction evidence="5">
        <text>3'-dephospho-CoA + ATP = ADP + CoA + H(+)</text>
        <dbReference type="Rhea" id="RHEA:18245"/>
        <dbReference type="ChEBI" id="CHEBI:15378"/>
        <dbReference type="ChEBI" id="CHEBI:30616"/>
        <dbReference type="ChEBI" id="CHEBI:57287"/>
        <dbReference type="ChEBI" id="CHEBI:57328"/>
        <dbReference type="ChEBI" id="CHEBI:456216"/>
        <dbReference type="EC" id="2.7.1.24"/>
    </reaction>
</comment>
<dbReference type="GO" id="GO:0004140">
    <property type="term" value="F:dephospho-CoA kinase activity"/>
    <property type="evidence" value="ECO:0007669"/>
    <property type="project" value="UniProtKB-UniRule"/>
</dbReference>
<dbReference type="Proteomes" id="UP000587760">
    <property type="component" value="Unassembled WGS sequence"/>
</dbReference>
<dbReference type="PROSITE" id="PS51219">
    <property type="entry name" value="DPCK"/>
    <property type="match status" value="1"/>
</dbReference>
<dbReference type="EC" id="2.7.1.24" evidence="5 6"/>
<dbReference type="Pfam" id="PF01121">
    <property type="entry name" value="CoaE"/>
    <property type="match status" value="1"/>
</dbReference>
<evidence type="ECO:0000256" key="3">
    <source>
        <dbReference type="ARBA" id="ARBA00022840"/>
    </source>
</evidence>
<evidence type="ECO:0000256" key="1">
    <source>
        <dbReference type="ARBA" id="ARBA00009018"/>
    </source>
</evidence>
<dbReference type="AlphaFoldDB" id="A0A841RGX6"/>
<name>A0A841RGX6_9SPIO</name>
<reference evidence="7 8" key="1">
    <citation type="submission" date="2020-08" db="EMBL/GenBank/DDBJ databases">
        <title>Genomic Encyclopedia of Type Strains, Phase IV (KMG-IV): sequencing the most valuable type-strain genomes for metagenomic binning, comparative biology and taxonomic classification.</title>
        <authorList>
            <person name="Goeker M."/>
        </authorList>
    </citation>
    <scope>NUCLEOTIDE SEQUENCE [LARGE SCALE GENOMIC DNA]</scope>
    <source>
        <strain evidence="7 8">DSM 2461</strain>
    </source>
</reference>